<keyword evidence="8" id="KW-1185">Reference proteome</keyword>
<dbReference type="EMBL" id="SMRP01000040">
    <property type="protein sequence ID" value="TDG17675.1"/>
    <property type="molecule type" value="Genomic_DNA"/>
</dbReference>
<organism evidence="7 8">
    <name type="scientific">Paraburkholderia silviterrae</name>
    <dbReference type="NCBI Taxonomy" id="2528715"/>
    <lineage>
        <taxon>Bacteria</taxon>
        <taxon>Pseudomonadati</taxon>
        <taxon>Pseudomonadota</taxon>
        <taxon>Betaproteobacteria</taxon>
        <taxon>Burkholderiales</taxon>
        <taxon>Burkholderiaceae</taxon>
        <taxon>Paraburkholderia</taxon>
    </lineage>
</organism>
<accession>A0A4R5LZ06</accession>
<keyword evidence="5 6" id="KW-0472">Membrane</keyword>
<evidence type="ECO:0000256" key="6">
    <source>
        <dbReference type="SAM" id="Phobius"/>
    </source>
</evidence>
<comment type="subcellular location">
    <subcellularLocation>
        <location evidence="1">Cell membrane</location>
        <topology evidence="1">Multi-pass membrane protein</topology>
    </subcellularLocation>
</comment>
<dbReference type="PANTHER" id="PTHR30086:SF20">
    <property type="entry name" value="ARGININE EXPORTER PROTEIN ARGO-RELATED"/>
    <property type="match status" value="1"/>
</dbReference>
<keyword evidence="2" id="KW-1003">Cell membrane</keyword>
<sequence>MSYLPQLAGIAGVMLLACASPGPDMLAVTSHAFARRRAGLFVAAGISTSHALWATLAVFGLGLILAQLAWLYEGIRIAGAVYLLYLGARTLMSLRQASGAAAAPAALSAAKTASGAQAYRRGLLVGLTNPKAAAFFGSLFVTLLPGHAPMWVHAATVATVAAVSITWFSGMALLFSTGRVQRGYQKLRRPVDAVMGGVLIALGARLALDH</sequence>
<dbReference type="PANTHER" id="PTHR30086">
    <property type="entry name" value="ARGININE EXPORTER PROTEIN ARGO"/>
    <property type="match status" value="1"/>
</dbReference>
<feature type="transmembrane region" description="Helical" evidence="6">
    <location>
        <begin position="150"/>
        <end position="175"/>
    </location>
</feature>
<dbReference type="GO" id="GO:0015171">
    <property type="term" value="F:amino acid transmembrane transporter activity"/>
    <property type="evidence" value="ECO:0007669"/>
    <property type="project" value="TreeGrafter"/>
</dbReference>
<dbReference type="Proteomes" id="UP000295722">
    <property type="component" value="Unassembled WGS sequence"/>
</dbReference>
<proteinExistence type="predicted"/>
<evidence type="ECO:0000256" key="1">
    <source>
        <dbReference type="ARBA" id="ARBA00004651"/>
    </source>
</evidence>
<dbReference type="InterPro" id="IPR001123">
    <property type="entry name" value="LeuE-type"/>
</dbReference>
<dbReference type="Pfam" id="PF01810">
    <property type="entry name" value="LysE"/>
    <property type="match status" value="1"/>
</dbReference>
<feature type="transmembrane region" description="Helical" evidence="6">
    <location>
        <begin position="123"/>
        <end position="144"/>
    </location>
</feature>
<dbReference type="RefSeq" id="WP_133199742.1">
    <property type="nucleotide sequence ID" value="NZ_JBHUCW010000012.1"/>
</dbReference>
<evidence type="ECO:0000256" key="3">
    <source>
        <dbReference type="ARBA" id="ARBA00022692"/>
    </source>
</evidence>
<keyword evidence="4 6" id="KW-1133">Transmembrane helix</keyword>
<protein>
    <submittedName>
        <fullName evidence="7">Lysine transporter LysE</fullName>
    </submittedName>
</protein>
<dbReference type="AlphaFoldDB" id="A0A4R5LZ06"/>
<name>A0A4R5LZ06_9BURK</name>
<feature type="transmembrane region" description="Helical" evidence="6">
    <location>
        <begin position="70"/>
        <end position="88"/>
    </location>
</feature>
<evidence type="ECO:0000313" key="7">
    <source>
        <dbReference type="EMBL" id="TDG17675.1"/>
    </source>
</evidence>
<keyword evidence="3 6" id="KW-0812">Transmembrane</keyword>
<reference evidence="7 8" key="1">
    <citation type="submission" date="2019-03" db="EMBL/GenBank/DDBJ databases">
        <title>Paraburkholderia sp. 4M-K11, isolated from subtropical forest soil.</title>
        <authorList>
            <person name="Gao Z.-H."/>
            <person name="Qiu L.-H."/>
        </authorList>
    </citation>
    <scope>NUCLEOTIDE SEQUENCE [LARGE SCALE GENOMIC DNA]</scope>
    <source>
        <strain evidence="7 8">4M-K11</strain>
    </source>
</reference>
<evidence type="ECO:0000313" key="8">
    <source>
        <dbReference type="Proteomes" id="UP000295722"/>
    </source>
</evidence>
<gene>
    <name evidence="7" type="ORF">EYW47_36915</name>
</gene>
<dbReference type="PIRSF" id="PIRSF006324">
    <property type="entry name" value="LeuE"/>
    <property type="match status" value="1"/>
</dbReference>
<evidence type="ECO:0000256" key="4">
    <source>
        <dbReference type="ARBA" id="ARBA00022989"/>
    </source>
</evidence>
<feature type="transmembrane region" description="Helical" evidence="6">
    <location>
        <begin position="6"/>
        <end position="28"/>
    </location>
</feature>
<dbReference type="OrthoDB" id="9804822at2"/>
<comment type="caution">
    <text evidence="7">The sequence shown here is derived from an EMBL/GenBank/DDBJ whole genome shotgun (WGS) entry which is preliminary data.</text>
</comment>
<evidence type="ECO:0000256" key="2">
    <source>
        <dbReference type="ARBA" id="ARBA00022475"/>
    </source>
</evidence>
<evidence type="ECO:0000256" key="5">
    <source>
        <dbReference type="ARBA" id="ARBA00023136"/>
    </source>
</evidence>
<dbReference type="GO" id="GO:0005886">
    <property type="term" value="C:plasma membrane"/>
    <property type="evidence" value="ECO:0007669"/>
    <property type="project" value="UniProtKB-SubCell"/>
</dbReference>
<feature type="transmembrane region" description="Helical" evidence="6">
    <location>
        <begin position="40"/>
        <end position="64"/>
    </location>
</feature>